<name>A0A8S4RC34_9NEOP</name>
<keyword evidence="5" id="KW-1015">Disulfide bond</keyword>
<comment type="similarity">
    <text evidence="1">Belongs to the peptidase S1 family.</text>
</comment>
<dbReference type="PANTHER" id="PTHR24276:SF98">
    <property type="entry name" value="FI18310P1-RELATED"/>
    <property type="match status" value="1"/>
</dbReference>
<keyword evidence="4 6" id="KW-0720">Serine protease</keyword>
<keyword evidence="2 6" id="KW-0645">Protease</keyword>
<dbReference type="SUPFAM" id="SSF50494">
    <property type="entry name" value="Trypsin-like serine proteases"/>
    <property type="match status" value="2"/>
</dbReference>
<evidence type="ECO:0000256" key="5">
    <source>
        <dbReference type="ARBA" id="ARBA00023157"/>
    </source>
</evidence>
<dbReference type="OrthoDB" id="10061449at2759"/>
<dbReference type="InterPro" id="IPR033116">
    <property type="entry name" value="TRYPSIN_SER"/>
</dbReference>
<proteinExistence type="inferred from homology"/>
<evidence type="ECO:0000256" key="3">
    <source>
        <dbReference type="ARBA" id="ARBA00022801"/>
    </source>
</evidence>
<keyword evidence="3 6" id="KW-0378">Hydrolase</keyword>
<dbReference type="InterPro" id="IPR018114">
    <property type="entry name" value="TRYPSIN_HIS"/>
</dbReference>
<evidence type="ECO:0000259" key="7">
    <source>
        <dbReference type="PROSITE" id="PS50240"/>
    </source>
</evidence>
<dbReference type="EMBL" id="CAKXAJ010025028">
    <property type="protein sequence ID" value="CAH2234116.1"/>
    <property type="molecule type" value="Genomic_DNA"/>
</dbReference>
<evidence type="ECO:0000256" key="6">
    <source>
        <dbReference type="RuleBase" id="RU363034"/>
    </source>
</evidence>
<accession>A0A8S4RC34</accession>
<dbReference type="Proteomes" id="UP000838756">
    <property type="component" value="Unassembled WGS sequence"/>
</dbReference>
<evidence type="ECO:0000313" key="9">
    <source>
        <dbReference type="Proteomes" id="UP000838756"/>
    </source>
</evidence>
<dbReference type="InterPro" id="IPR009003">
    <property type="entry name" value="Peptidase_S1_PA"/>
</dbReference>
<evidence type="ECO:0000256" key="2">
    <source>
        <dbReference type="ARBA" id="ARBA00022670"/>
    </source>
</evidence>
<gene>
    <name evidence="8" type="primary">jg5817</name>
    <name evidence="8" type="ORF">PAEG_LOCUS11989</name>
</gene>
<dbReference type="InterPro" id="IPR001254">
    <property type="entry name" value="Trypsin_dom"/>
</dbReference>
<reference evidence="8" key="1">
    <citation type="submission" date="2022-03" db="EMBL/GenBank/DDBJ databases">
        <authorList>
            <person name="Lindestad O."/>
        </authorList>
    </citation>
    <scope>NUCLEOTIDE SEQUENCE</scope>
</reference>
<dbReference type="PROSITE" id="PS50240">
    <property type="entry name" value="TRYPSIN_DOM"/>
    <property type="match status" value="2"/>
</dbReference>
<dbReference type="GO" id="GO:0004252">
    <property type="term" value="F:serine-type endopeptidase activity"/>
    <property type="evidence" value="ECO:0007669"/>
    <property type="project" value="InterPro"/>
</dbReference>
<dbReference type="InterPro" id="IPR043504">
    <property type="entry name" value="Peptidase_S1_PA_chymotrypsin"/>
</dbReference>
<dbReference type="PANTHER" id="PTHR24276">
    <property type="entry name" value="POLYSERASE-RELATED"/>
    <property type="match status" value="1"/>
</dbReference>
<evidence type="ECO:0000313" key="8">
    <source>
        <dbReference type="EMBL" id="CAH2234116.1"/>
    </source>
</evidence>
<keyword evidence="9" id="KW-1185">Reference proteome</keyword>
<dbReference type="InterPro" id="IPR001314">
    <property type="entry name" value="Peptidase_S1A"/>
</dbReference>
<dbReference type="SMART" id="SM00020">
    <property type="entry name" value="Tryp_SPc"/>
    <property type="match status" value="2"/>
</dbReference>
<protein>
    <submittedName>
        <fullName evidence="8">Jg5817 protein</fullName>
    </submittedName>
</protein>
<dbReference type="PRINTS" id="PR00722">
    <property type="entry name" value="CHYMOTRYPSIN"/>
</dbReference>
<dbReference type="GO" id="GO:0006508">
    <property type="term" value="P:proteolysis"/>
    <property type="evidence" value="ECO:0007669"/>
    <property type="project" value="UniProtKB-KW"/>
</dbReference>
<feature type="domain" description="Peptidase S1" evidence="7">
    <location>
        <begin position="268"/>
        <end position="481"/>
    </location>
</feature>
<dbReference type="Pfam" id="PF00089">
    <property type="entry name" value="Trypsin"/>
    <property type="match status" value="2"/>
</dbReference>
<sequence>MQPLIFSSLLFAQYIKRKRGPSFTLRGIIIRSIIILNSKTSLKDKYAVAGNLRNLGYRSQNDSDEQGQWRTLKNVVYPRSYIYPKDNIAILWTHKPFIYNSFVDFIPIAKKGKDYVEECLVSGFGRISKKELSEKLLVAYLQLIPYRACIIKYAGRNMRNFICTSDLVTYVSKGDYGGPLVCYNTGDPNEVEGKGILVGIVSGHEPGVGSFFTRVSEFYPYIKRNHCSIKGLDIRFFSLIMTIHTKYVSVSKSDNESDLHLNDFVPRVVNGRPAKLGDVPYQIAFKMLVKRTRIYATFCGGVITSPTKLLSAAHCFTRDQNVCFKMCGIGVKKNSLVNKYAVAGNLRNRGYRSQIDSDEEGQWRTLKDVVYPRTYRFPRDDIAILATSDKLLLANLKLISARNCNYMHRRNMRLFVCTSSALTDVGKGDSGGPLVCANTGDPNEVGGKGILVGVVSGHRYRVGSFFTRVSAYYSYIERNRCSVNQLELRFFSLIFTIQANFLLF</sequence>
<dbReference type="InterPro" id="IPR050430">
    <property type="entry name" value="Peptidase_S1"/>
</dbReference>
<comment type="caution">
    <text evidence="8">The sequence shown here is derived from an EMBL/GenBank/DDBJ whole genome shotgun (WGS) entry which is preliminary data.</text>
</comment>
<feature type="domain" description="Peptidase S1" evidence="7">
    <location>
        <begin position="27"/>
        <end position="227"/>
    </location>
</feature>
<dbReference type="PROSITE" id="PS00135">
    <property type="entry name" value="TRYPSIN_SER"/>
    <property type="match status" value="1"/>
</dbReference>
<evidence type="ECO:0000256" key="4">
    <source>
        <dbReference type="ARBA" id="ARBA00022825"/>
    </source>
</evidence>
<organism evidence="8 9">
    <name type="scientific">Pararge aegeria aegeria</name>
    <dbReference type="NCBI Taxonomy" id="348720"/>
    <lineage>
        <taxon>Eukaryota</taxon>
        <taxon>Metazoa</taxon>
        <taxon>Ecdysozoa</taxon>
        <taxon>Arthropoda</taxon>
        <taxon>Hexapoda</taxon>
        <taxon>Insecta</taxon>
        <taxon>Pterygota</taxon>
        <taxon>Neoptera</taxon>
        <taxon>Endopterygota</taxon>
        <taxon>Lepidoptera</taxon>
        <taxon>Glossata</taxon>
        <taxon>Ditrysia</taxon>
        <taxon>Papilionoidea</taxon>
        <taxon>Nymphalidae</taxon>
        <taxon>Satyrinae</taxon>
        <taxon>Satyrini</taxon>
        <taxon>Parargina</taxon>
        <taxon>Pararge</taxon>
    </lineage>
</organism>
<dbReference type="AlphaFoldDB" id="A0A8S4RC34"/>
<dbReference type="PROSITE" id="PS00134">
    <property type="entry name" value="TRYPSIN_HIS"/>
    <property type="match status" value="1"/>
</dbReference>
<evidence type="ECO:0000256" key="1">
    <source>
        <dbReference type="ARBA" id="ARBA00007664"/>
    </source>
</evidence>
<dbReference type="Gene3D" id="2.40.10.10">
    <property type="entry name" value="Trypsin-like serine proteases"/>
    <property type="match status" value="3"/>
</dbReference>